<feature type="transmembrane region" description="Helical" evidence="6">
    <location>
        <begin position="115"/>
        <end position="137"/>
    </location>
</feature>
<feature type="transmembrane region" description="Helical" evidence="6">
    <location>
        <begin position="17"/>
        <end position="39"/>
    </location>
</feature>
<dbReference type="GO" id="GO:0005886">
    <property type="term" value="C:plasma membrane"/>
    <property type="evidence" value="ECO:0007669"/>
    <property type="project" value="UniProtKB-SubCell"/>
</dbReference>
<dbReference type="KEGG" id="rain:Rai3103_00515"/>
<comment type="subcellular location">
    <subcellularLocation>
        <location evidence="1">Cell membrane</location>
        <topology evidence="1">Multi-pass membrane protein</topology>
    </subcellularLocation>
</comment>
<evidence type="ECO:0000256" key="6">
    <source>
        <dbReference type="SAM" id="Phobius"/>
    </source>
</evidence>
<dbReference type="InterPro" id="IPR016174">
    <property type="entry name" value="Di-haem_cyt_TM"/>
</dbReference>
<dbReference type="SUPFAM" id="SSF81342">
    <property type="entry name" value="Transmembrane di-heme cytochromes"/>
    <property type="match status" value="1"/>
</dbReference>
<evidence type="ECO:0000256" key="3">
    <source>
        <dbReference type="ARBA" id="ARBA00022692"/>
    </source>
</evidence>
<dbReference type="InterPro" id="IPR011577">
    <property type="entry name" value="Cyt_b561_bac/Ni-Hgenase"/>
</dbReference>
<dbReference type="EMBL" id="CP045725">
    <property type="protein sequence ID" value="QGF22416.1"/>
    <property type="molecule type" value="Genomic_DNA"/>
</dbReference>
<dbReference type="GO" id="GO:0022904">
    <property type="term" value="P:respiratory electron transport chain"/>
    <property type="evidence" value="ECO:0007669"/>
    <property type="project" value="InterPro"/>
</dbReference>
<evidence type="ECO:0000313" key="9">
    <source>
        <dbReference type="Proteomes" id="UP000386847"/>
    </source>
</evidence>
<evidence type="ECO:0000259" key="7">
    <source>
        <dbReference type="Pfam" id="PF01292"/>
    </source>
</evidence>
<feature type="transmembrane region" description="Helical" evidence="6">
    <location>
        <begin position="223"/>
        <end position="245"/>
    </location>
</feature>
<dbReference type="RefSeq" id="WP_153570926.1">
    <property type="nucleotide sequence ID" value="NZ_CP045725.1"/>
</dbReference>
<gene>
    <name evidence="8" type="ORF">Rai3103_00515</name>
</gene>
<dbReference type="Pfam" id="PF01292">
    <property type="entry name" value="Ni_hydr_CYTB"/>
    <property type="match status" value="1"/>
</dbReference>
<evidence type="ECO:0000256" key="4">
    <source>
        <dbReference type="ARBA" id="ARBA00022989"/>
    </source>
</evidence>
<dbReference type="Gene3D" id="1.20.950.20">
    <property type="entry name" value="Transmembrane di-heme cytochromes, Chain C"/>
    <property type="match status" value="1"/>
</dbReference>
<organism evidence="8 9">
    <name type="scientific">Raineyella fluvialis</name>
    <dbReference type="NCBI Taxonomy" id="2662261"/>
    <lineage>
        <taxon>Bacteria</taxon>
        <taxon>Bacillati</taxon>
        <taxon>Actinomycetota</taxon>
        <taxon>Actinomycetes</taxon>
        <taxon>Propionibacteriales</taxon>
        <taxon>Propionibacteriaceae</taxon>
        <taxon>Raineyella</taxon>
    </lineage>
</organism>
<keyword evidence="3 6" id="KW-0812">Transmembrane</keyword>
<evidence type="ECO:0000256" key="2">
    <source>
        <dbReference type="ARBA" id="ARBA00022475"/>
    </source>
</evidence>
<keyword evidence="9" id="KW-1185">Reference proteome</keyword>
<keyword evidence="4 6" id="KW-1133">Transmembrane helix</keyword>
<proteinExistence type="predicted"/>
<accession>A0A5Q2FDR4</accession>
<dbReference type="AlphaFoldDB" id="A0A5Q2FDR4"/>
<sequence>MIGTTVAGTRRAARVRILAAVGVGLGALVLAVVAARWVWTWPAVAAFVRRYPGVAAGSSYRGTPAWVAVLHAANLFLLVQIIRSGLVLRRGGRPCGHWTPRTGRRKGERVTVEQWFHVALDLVWLLTGLVFVVLLILSGRWVRLVPTTVDVVPNALSVALQYLSGHWPEPNGWLVYNALQQLAYGGVVFVLAPVAALTGLRMSLWWPPRPKLDRWFTVERTRALHAAVMVLFVLFVVIHVTLVASTGVVRALDHMFAARDGESLAGVYVLVGVLLVSAAAVAAARPVILRSLAGLTGRVTR</sequence>
<feature type="transmembrane region" description="Helical" evidence="6">
    <location>
        <begin position="265"/>
        <end position="288"/>
    </location>
</feature>
<keyword evidence="2" id="KW-1003">Cell membrane</keyword>
<dbReference type="GO" id="GO:0009055">
    <property type="term" value="F:electron transfer activity"/>
    <property type="evidence" value="ECO:0007669"/>
    <property type="project" value="InterPro"/>
</dbReference>
<name>A0A5Q2FDR4_9ACTN</name>
<evidence type="ECO:0000256" key="5">
    <source>
        <dbReference type="ARBA" id="ARBA00023136"/>
    </source>
</evidence>
<dbReference type="Proteomes" id="UP000386847">
    <property type="component" value="Chromosome"/>
</dbReference>
<feature type="transmembrane region" description="Helical" evidence="6">
    <location>
        <begin position="65"/>
        <end position="83"/>
    </location>
</feature>
<protein>
    <submittedName>
        <fullName evidence="8">Cytochrome b/b6 domain-containing protein</fullName>
    </submittedName>
</protein>
<evidence type="ECO:0000256" key="1">
    <source>
        <dbReference type="ARBA" id="ARBA00004651"/>
    </source>
</evidence>
<keyword evidence="5 6" id="KW-0472">Membrane</keyword>
<feature type="transmembrane region" description="Helical" evidence="6">
    <location>
        <begin position="182"/>
        <end position="202"/>
    </location>
</feature>
<evidence type="ECO:0000313" key="8">
    <source>
        <dbReference type="EMBL" id="QGF22416.1"/>
    </source>
</evidence>
<feature type="domain" description="Cytochrome b561 bacterial/Ni-hydrogenase" evidence="7">
    <location>
        <begin position="64"/>
        <end position="256"/>
    </location>
</feature>
<reference evidence="8 9" key="1">
    <citation type="submission" date="2019-10" db="EMBL/GenBank/DDBJ databases">
        <title>Genomic analysis of Raineyella sp. CBA3103.</title>
        <authorList>
            <person name="Roh S.W."/>
        </authorList>
    </citation>
    <scope>NUCLEOTIDE SEQUENCE [LARGE SCALE GENOMIC DNA]</scope>
    <source>
        <strain evidence="8 9">CBA3103</strain>
    </source>
</reference>